<dbReference type="EMBL" id="UZAF01002770">
    <property type="protein sequence ID" value="VDO11424.1"/>
    <property type="molecule type" value="Genomic_DNA"/>
</dbReference>
<reference evidence="1 2" key="2">
    <citation type="submission" date="2018-11" db="EMBL/GenBank/DDBJ databases">
        <authorList>
            <consortium name="Pathogen Informatics"/>
        </authorList>
    </citation>
    <scope>NUCLEOTIDE SEQUENCE [LARGE SCALE GENOMIC DNA]</scope>
    <source>
        <strain evidence="1 2">MHpl1</strain>
    </source>
</reference>
<accession>A0A0N4VWY8</accession>
<evidence type="ECO:0000313" key="2">
    <source>
        <dbReference type="Proteomes" id="UP000268014"/>
    </source>
</evidence>
<organism evidence="3">
    <name type="scientific">Haemonchus placei</name>
    <name type="common">Barber's pole worm</name>
    <dbReference type="NCBI Taxonomy" id="6290"/>
    <lineage>
        <taxon>Eukaryota</taxon>
        <taxon>Metazoa</taxon>
        <taxon>Ecdysozoa</taxon>
        <taxon>Nematoda</taxon>
        <taxon>Chromadorea</taxon>
        <taxon>Rhabditida</taxon>
        <taxon>Rhabditina</taxon>
        <taxon>Rhabditomorpha</taxon>
        <taxon>Strongyloidea</taxon>
        <taxon>Trichostrongylidae</taxon>
        <taxon>Haemonchus</taxon>
    </lineage>
</organism>
<dbReference type="OMA" id="VCETITN"/>
<dbReference type="STRING" id="6290.A0A0N4VWY8"/>
<keyword evidence="2" id="KW-1185">Reference proteome</keyword>
<evidence type="ECO:0000313" key="1">
    <source>
        <dbReference type="EMBL" id="VDO11424.1"/>
    </source>
</evidence>
<protein>
    <submittedName>
        <fullName evidence="3">Integrase catalytic domain-containing protein</fullName>
    </submittedName>
</protein>
<dbReference type="InterPro" id="IPR036397">
    <property type="entry name" value="RNaseH_sf"/>
</dbReference>
<sequence>MEWGVIMLHGRTDLFISVCETITNQRYSGEILLPHVNLIRSAIGLESVFMSYNTRPHRTAQEKELLERDDIRLMEWPAGSLDLNPSSTSDGVAARPNASITIQPMSNALIEE</sequence>
<evidence type="ECO:0000313" key="3">
    <source>
        <dbReference type="WBParaSite" id="HPLM_0000180801-mRNA-1"/>
    </source>
</evidence>
<dbReference type="OrthoDB" id="4843387at2759"/>
<dbReference type="Proteomes" id="UP000268014">
    <property type="component" value="Unassembled WGS sequence"/>
</dbReference>
<proteinExistence type="predicted"/>
<gene>
    <name evidence="1" type="ORF">HPLM_LOCUS1806</name>
</gene>
<dbReference type="GO" id="GO:0003676">
    <property type="term" value="F:nucleic acid binding"/>
    <property type="evidence" value="ECO:0007669"/>
    <property type="project" value="InterPro"/>
</dbReference>
<dbReference type="Gene3D" id="3.30.420.10">
    <property type="entry name" value="Ribonuclease H-like superfamily/Ribonuclease H"/>
    <property type="match status" value="1"/>
</dbReference>
<name>A0A0N4VWY8_HAEPC</name>
<dbReference type="AlphaFoldDB" id="A0A0N4VWY8"/>
<reference evidence="3" key="1">
    <citation type="submission" date="2017-02" db="UniProtKB">
        <authorList>
            <consortium name="WormBaseParasite"/>
        </authorList>
    </citation>
    <scope>IDENTIFICATION</scope>
</reference>
<dbReference type="WBParaSite" id="HPLM_0000180801-mRNA-1">
    <property type="protein sequence ID" value="HPLM_0000180801-mRNA-1"/>
    <property type="gene ID" value="HPLM_0000180801"/>
</dbReference>